<keyword evidence="1" id="KW-1133">Transmembrane helix</keyword>
<dbReference type="EMBL" id="LLXZ01000102">
    <property type="protein sequence ID" value="KRR07255.1"/>
    <property type="molecule type" value="Genomic_DNA"/>
</dbReference>
<reference evidence="2 3" key="1">
    <citation type="submission" date="2014-03" db="EMBL/GenBank/DDBJ databases">
        <title>Bradyrhizobium valentinum sp. nov., isolated from effective nodules of Lupinus mariae-josephae, a lupine endemic of basic-lime soils in Eastern Spain.</title>
        <authorList>
            <person name="Duran D."/>
            <person name="Rey L."/>
            <person name="Navarro A."/>
            <person name="Busquets A."/>
            <person name="Imperial J."/>
            <person name="Ruiz-Argueso T."/>
        </authorList>
    </citation>
    <scope>NUCLEOTIDE SEQUENCE [LARGE SCALE GENOMIC DNA]</scope>
    <source>
        <strain evidence="2 3">PAC68</strain>
    </source>
</reference>
<keyword evidence="1" id="KW-0812">Transmembrane</keyword>
<comment type="caution">
    <text evidence="2">The sequence shown here is derived from an EMBL/GenBank/DDBJ whole genome shotgun (WGS) entry which is preliminary data.</text>
</comment>
<proteinExistence type="predicted"/>
<dbReference type="OrthoDB" id="8242981at2"/>
<sequence>MDTVQIVLGLLLLLLVGGVAYYLLQHGSQSLRPAPATPQQTDLRRQSEIQRDFQRVFSMTSAQGKEGLIKRWMDRTGCDRTEAMRLATEEWRRDNR</sequence>
<gene>
    <name evidence="2" type="ORF">CQ12_00195</name>
</gene>
<evidence type="ECO:0000313" key="2">
    <source>
        <dbReference type="EMBL" id="KRR07255.1"/>
    </source>
</evidence>
<protein>
    <submittedName>
        <fullName evidence="2">Uncharacterized protein</fullName>
    </submittedName>
</protein>
<accession>A0A0R3LHH6</accession>
<keyword evidence="3" id="KW-1185">Reference proteome</keyword>
<evidence type="ECO:0000313" key="3">
    <source>
        <dbReference type="Proteomes" id="UP000050863"/>
    </source>
</evidence>
<keyword evidence="1" id="KW-0472">Membrane</keyword>
<organism evidence="2 3">
    <name type="scientific">Bradyrhizobium jicamae</name>
    <dbReference type="NCBI Taxonomy" id="280332"/>
    <lineage>
        <taxon>Bacteria</taxon>
        <taxon>Pseudomonadati</taxon>
        <taxon>Pseudomonadota</taxon>
        <taxon>Alphaproteobacteria</taxon>
        <taxon>Hyphomicrobiales</taxon>
        <taxon>Nitrobacteraceae</taxon>
        <taxon>Bradyrhizobium</taxon>
    </lineage>
</organism>
<name>A0A0R3LHH6_9BRAD</name>
<feature type="transmembrane region" description="Helical" evidence="1">
    <location>
        <begin position="6"/>
        <end position="24"/>
    </location>
</feature>
<dbReference type="Proteomes" id="UP000050863">
    <property type="component" value="Unassembled WGS sequence"/>
</dbReference>
<dbReference type="RefSeq" id="WP_057836270.1">
    <property type="nucleotide sequence ID" value="NZ_LLXZ01000102.1"/>
</dbReference>
<dbReference type="AlphaFoldDB" id="A0A0R3LHH6"/>
<evidence type="ECO:0000256" key="1">
    <source>
        <dbReference type="SAM" id="Phobius"/>
    </source>
</evidence>